<keyword evidence="10" id="KW-1185">Reference proteome</keyword>
<protein>
    <recommendedName>
        <fullName evidence="3 7">UDP-glucose 6-dehydrogenase</fullName>
        <ecNumber evidence="3 7">1.1.1.22</ecNumber>
    </recommendedName>
</protein>
<dbReference type="Gene3D" id="1.20.5.100">
    <property type="entry name" value="Cytochrome c1, transmembrane anchor, C-terminal"/>
    <property type="match status" value="1"/>
</dbReference>
<proteinExistence type="inferred from homology"/>
<dbReference type="Proteomes" id="UP001176021">
    <property type="component" value="Unassembled WGS sequence"/>
</dbReference>
<dbReference type="PIRSF" id="PIRSF000124">
    <property type="entry name" value="UDPglc_GDPman_dh"/>
    <property type="match status" value="1"/>
</dbReference>
<name>A0ABT8QUU5_9FIRM</name>
<dbReference type="InterPro" id="IPR036291">
    <property type="entry name" value="NAD(P)-bd_dom_sf"/>
</dbReference>
<dbReference type="InterPro" id="IPR008927">
    <property type="entry name" value="6-PGluconate_DH-like_C_sf"/>
</dbReference>
<evidence type="ECO:0000256" key="2">
    <source>
        <dbReference type="ARBA" id="ARBA00006601"/>
    </source>
</evidence>
<evidence type="ECO:0000256" key="4">
    <source>
        <dbReference type="ARBA" id="ARBA00023002"/>
    </source>
</evidence>
<comment type="catalytic activity">
    <reaction evidence="6 7">
        <text>UDP-alpha-D-glucose + 2 NAD(+) + H2O = UDP-alpha-D-glucuronate + 2 NADH + 3 H(+)</text>
        <dbReference type="Rhea" id="RHEA:23596"/>
        <dbReference type="ChEBI" id="CHEBI:15377"/>
        <dbReference type="ChEBI" id="CHEBI:15378"/>
        <dbReference type="ChEBI" id="CHEBI:57540"/>
        <dbReference type="ChEBI" id="CHEBI:57945"/>
        <dbReference type="ChEBI" id="CHEBI:58052"/>
        <dbReference type="ChEBI" id="CHEBI:58885"/>
        <dbReference type="EC" id="1.1.1.22"/>
    </reaction>
</comment>
<dbReference type="Pfam" id="PF03721">
    <property type="entry name" value="UDPG_MGDP_dh_N"/>
    <property type="match status" value="1"/>
</dbReference>
<dbReference type="InterPro" id="IPR036220">
    <property type="entry name" value="UDP-Glc/GDP-Man_DH_C_sf"/>
</dbReference>
<dbReference type="NCBIfam" id="TIGR03026">
    <property type="entry name" value="NDP-sugDHase"/>
    <property type="match status" value="1"/>
</dbReference>
<reference evidence="9" key="1">
    <citation type="submission" date="2022-05" db="EMBL/GenBank/DDBJ databases">
        <title>Expanded diversity of anoxic marine methylotrophy in a Black Sea sulfate reducing microorganism.</title>
        <authorList>
            <person name="Fischer P.Q."/>
            <person name="Stams A.J.M."/>
            <person name="Villanueva L."/>
            <person name="Sousa D.Z."/>
        </authorList>
    </citation>
    <scope>NUCLEOTIDE SEQUENCE</scope>
    <source>
        <strain evidence="9">P130</strain>
    </source>
</reference>
<dbReference type="InterPro" id="IPR017476">
    <property type="entry name" value="UDP-Glc/GDP-Man"/>
</dbReference>
<keyword evidence="5 7" id="KW-0520">NAD</keyword>
<dbReference type="InterPro" id="IPR014027">
    <property type="entry name" value="UDP-Glc/GDP-Man_DH_C"/>
</dbReference>
<evidence type="ECO:0000256" key="3">
    <source>
        <dbReference type="ARBA" id="ARBA00012954"/>
    </source>
</evidence>
<comment type="pathway">
    <text evidence="1">Nucleotide-sugar biosynthesis; UDP-alpha-D-glucuronate biosynthesis; UDP-alpha-D-glucuronate from UDP-alpha-D-glucose: step 1/1.</text>
</comment>
<dbReference type="Pfam" id="PF03720">
    <property type="entry name" value="UDPG_MGDP_dh_C"/>
    <property type="match status" value="1"/>
</dbReference>
<dbReference type="Gene3D" id="3.40.50.720">
    <property type="entry name" value="NAD(P)-binding Rossmann-like Domain"/>
    <property type="match status" value="2"/>
</dbReference>
<dbReference type="PANTHER" id="PTHR43750:SF3">
    <property type="entry name" value="UDP-GLUCOSE 6-DEHYDROGENASE TUAD"/>
    <property type="match status" value="1"/>
</dbReference>
<feature type="domain" description="UDP-glucose/GDP-mannose dehydrogenase C-terminal" evidence="8">
    <location>
        <begin position="313"/>
        <end position="410"/>
    </location>
</feature>
<sequence length="426" mass="47227">MRICIVGAGYVGLTTAAALADFGHEVICVDMEESKIESLRQGKVPIYEPGLDALINKNIKNNTLFFSSQVEESIKDYPIILIAVGTPSQEDGSSNLTFINQVVEVIASTTNVYKIIITKSTVPPGTNEWIHQTLVAKGINEDLFDVVSNPEFLREGLALWDLYHPNKIVFGTKTNRPLKELKKLYVRGKAPYIFTSLTGAELIKYASNAFLATKISFANEMARICDAYDVDYADIAKGLGTDPRIGRYFLNSGLGFGGSCLPKDLSSLKHSAIRKNVETKLLDAVREVNDTQIKLYLNKLTTEVPDLTEKQITVWGVTFKPGTDDLRSSPAITLINKLLEKGCRVHTHDPMVQLELPGVHSHTDKYESVTNSDALIIATEWPQFLESDWSEVKSRMKGSIVLDARNCIDEKLVRKQGLVYLGVGKQ</sequence>
<evidence type="ECO:0000256" key="5">
    <source>
        <dbReference type="ARBA" id="ARBA00023027"/>
    </source>
</evidence>
<organism evidence="9 10">
    <name type="scientific">Desulfosporosinus nitroreducens</name>
    <dbReference type="NCBI Taxonomy" id="2018668"/>
    <lineage>
        <taxon>Bacteria</taxon>
        <taxon>Bacillati</taxon>
        <taxon>Bacillota</taxon>
        <taxon>Clostridia</taxon>
        <taxon>Eubacteriales</taxon>
        <taxon>Desulfitobacteriaceae</taxon>
        <taxon>Desulfosporosinus</taxon>
    </lineage>
</organism>
<comment type="caution">
    <text evidence="9">The sequence shown here is derived from an EMBL/GenBank/DDBJ whole genome shotgun (WGS) entry which is preliminary data.</text>
</comment>
<dbReference type="InterPro" id="IPR001732">
    <property type="entry name" value="UDP-Glc/GDP-Man_DH_N"/>
</dbReference>
<dbReference type="SUPFAM" id="SSF51735">
    <property type="entry name" value="NAD(P)-binding Rossmann-fold domains"/>
    <property type="match status" value="1"/>
</dbReference>
<keyword evidence="4 7" id="KW-0560">Oxidoreductase</keyword>
<dbReference type="EMBL" id="JAMJEV010000021">
    <property type="protein sequence ID" value="MDO0825127.1"/>
    <property type="molecule type" value="Genomic_DNA"/>
</dbReference>
<dbReference type="SUPFAM" id="SSF52413">
    <property type="entry name" value="UDP-glucose/GDP-mannose dehydrogenase C-terminal domain"/>
    <property type="match status" value="1"/>
</dbReference>
<evidence type="ECO:0000313" key="10">
    <source>
        <dbReference type="Proteomes" id="UP001176021"/>
    </source>
</evidence>
<gene>
    <name evidence="9" type="ORF">M8H41_20050</name>
</gene>
<dbReference type="RefSeq" id="WP_302049798.1">
    <property type="nucleotide sequence ID" value="NZ_JAMJEV010000021.1"/>
</dbReference>
<dbReference type="PANTHER" id="PTHR43750">
    <property type="entry name" value="UDP-GLUCOSE 6-DEHYDROGENASE TUAD"/>
    <property type="match status" value="1"/>
</dbReference>
<evidence type="ECO:0000259" key="8">
    <source>
        <dbReference type="SMART" id="SM00984"/>
    </source>
</evidence>
<evidence type="ECO:0000313" key="9">
    <source>
        <dbReference type="EMBL" id="MDO0825127.1"/>
    </source>
</evidence>
<dbReference type="Pfam" id="PF00984">
    <property type="entry name" value="UDPG_MGDP_dh"/>
    <property type="match status" value="1"/>
</dbReference>
<dbReference type="PIRSF" id="PIRSF500134">
    <property type="entry name" value="UDPglc_DH_bac"/>
    <property type="match status" value="1"/>
</dbReference>
<accession>A0ABT8QUU5</accession>
<dbReference type="InterPro" id="IPR014026">
    <property type="entry name" value="UDP-Glc/GDP-Man_DH_dimer"/>
</dbReference>
<dbReference type="SMART" id="SM00984">
    <property type="entry name" value="UDPG_MGDP_dh_C"/>
    <property type="match status" value="1"/>
</dbReference>
<comment type="similarity">
    <text evidence="2 7">Belongs to the UDP-glucose/GDP-mannose dehydrogenase family.</text>
</comment>
<dbReference type="SUPFAM" id="SSF48179">
    <property type="entry name" value="6-phosphogluconate dehydrogenase C-terminal domain-like"/>
    <property type="match status" value="1"/>
</dbReference>
<dbReference type="InterPro" id="IPR028357">
    <property type="entry name" value="UDPglc_DH_bac"/>
</dbReference>
<evidence type="ECO:0000256" key="7">
    <source>
        <dbReference type="PIRNR" id="PIRNR000124"/>
    </source>
</evidence>
<dbReference type="EC" id="1.1.1.22" evidence="3 7"/>
<evidence type="ECO:0000256" key="6">
    <source>
        <dbReference type="ARBA" id="ARBA00047473"/>
    </source>
</evidence>
<evidence type="ECO:0000256" key="1">
    <source>
        <dbReference type="ARBA" id="ARBA00004701"/>
    </source>
</evidence>